<evidence type="ECO:0000256" key="3">
    <source>
        <dbReference type="ARBA" id="ARBA00022741"/>
    </source>
</evidence>
<dbReference type="Proteomes" id="UP000678499">
    <property type="component" value="Unassembled WGS sequence"/>
</dbReference>
<keyword evidence="4" id="KW-0067">ATP-binding</keyword>
<dbReference type="InterPro" id="IPR056264">
    <property type="entry name" value="R2_ABCA1-4-like"/>
</dbReference>
<evidence type="ECO:0000256" key="7">
    <source>
        <dbReference type="SAM" id="MobiDB-lite"/>
    </source>
</evidence>
<dbReference type="GO" id="GO:0005319">
    <property type="term" value="F:lipid transporter activity"/>
    <property type="evidence" value="ECO:0007669"/>
    <property type="project" value="TreeGrafter"/>
</dbReference>
<reference evidence="10" key="1">
    <citation type="submission" date="2020-11" db="EMBL/GenBank/DDBJ databases">
        <authorList>
            <person name="Tran Van P."/>
        </authorList>
    </citation>
    <scope>NUCLEOTIDE SEQUENCE</scope>
</reference>
<organism evidence="10">
    <name type="scientific">Notodromas monacha</name>
    <dbReference type="NCBI Taxonomy" id="399045"/>
    <lineage>
        <taxon>Eukaryota</taxon>
        <taxon>Metazoa</taxon>
        <taxon>Ecdysozoa</taxon>
        <taxon>Arthropoda</taxon>
        <taxon>Crustacea</taxon>
        <taxon>Oligostraca</taxon>
        <taxon>Ostracoda</taxon>
        <taxon>Podocopa</taxon>
        <taxon>Podocopida</taxon>
        <taxon>Cypridocopina</taxon>
        <taxon>Cypridoidea</taxon>
        <taxon>Cyprididae</taxon>
        <taxon>Notodromas</taxon>
    </lineage>
</organism>
<dbReference type="FunFam" id="3.40.50.300:FF:002470">
    <property type="entry name" value="ABC transporter, putative"/>
    <property type="match status" value="1"/>
</dbReference>
<sequence length="1118" mass="124435">MNRLNLSEKKDSMSAALSGGQKRKLSLAIALIGGSETVILDEPTSGMDPEARRNMWDYLQEQKGKRTILLTTHFMEEADVLGDRIAIMADGKLQCCGSPMYLKKQYGTGVTLSMLKQQNQSWNLVKSIINQRMPSAILKSESGNELAVCLPQEQRRNYPALLNALETNRHDLGILNFSITSTTMEEVFLKVGEGAHNLEDKEEPNQETMGKTYGTMQAKPKSTDSVESLNSSRSVFRNEGVKLFVQRLRAVVTKKFIYLSRKWSLLFSQVLLPAVCCLTALLIDDSTNNNASSPRPLPLNLGTYEPTNVFMRHETDSYCDLAALEYEQFVGSAQSKPSLTQVPNAALMQDFLLERGVEDLTRYRTEDVMAADFLKSNYTWKDVCVAQAMFQTVPLHSYGVTLNVMNNVLARTILENRDLVIDVTNHPLPKSSLEQVIENFPSDNSTNPTLFPNIDSDMTYALTWCLGMFLVACSFVVFPIEERSCGSKQLQLMTGMKPATYWLGHAVGDTAITISAMLIAVILFASINASGVFLAHGGSATVALAILIVLYGLAAMPFAYFHSFWFDSPGTGFAIHIMDNLLFGSISTVVVALLETAATDDLVLAAKIMKWICRFLPPFPFSHGVFSVIERAYQNNRCSFLSDDLKNTVCMLGLDQLPKSVQACCSSCGVGNMAPCFEPKSFFTLEEPGIGIDLLMLVVSCVLFYVIVFLLETGIHKKIAASFYKSGDASNHANQRQLDVDVQNENQRVSQLLQSGAWQQEALLVSGLRKVFKELVAVDGLSLGVQIGECFGLLGVNGAGKTTTFRMLTGDEVKTEGVAKLMGRDLDNEKYLFLKMTGYCPQFDGLVDVMTGQEMLFMYARLRGFPENAIPDHVDELISVLGLQKYWSKRCGNYSGGNKRKLSTAMAMAAEPAVLFLDEPTSGVDPVSRRRIWKALTAAINKGQSIVLTSHSMEECEALCNRLGIMVNGKFRCIGPVQHLKQKFCQGYSIQIKLNPKFHLEGEFQQLRQYIERTIESSTVTDMHEGLLQYYISNPATTWELIFSTMESAKDTWPRFVEDYAVGETTLEQIFLAFARDQKPDFSRYNTKSCWNCCAGKKPVPTEPEDYQSSFRTSSFRN</sequence>
<protein>
    <recommendedName>
        <fullName evidence="9">ABC transporter domain-containing protein</fullName>
    </recommendedName>
</protein>
<dbReference type="OrthoDB" id="10255969at2759"/>
<dbReference type="Gene3D" id="3.40.50.300">
    <property type="entry name" value="P-loop containing nucleotide triphosphate hydrolases"/>
    <property type="match status" value="2"/>
</dbReference>
<comment type="subcellular location">
    <subcellularLocation>
        <location evidence="1">Membrane</location>
        <topology evidence="1">Multi-pass membrane protein</topology>
    </subcellularLocation>
</comment>
<dbReference type="InterPro" id="IPR026082">
    <property type="entry name" value="ABCA"/>
</dbReference>
<keyword evidence="11" id="KW-1185">Reference proteome</keyword>
<keyword evidence="2 8" id="KW-0812">Transmembrane</keyword>
<dbReference type="Pfam" id="PF12698">
    <property type="entry name" value="ABC2_membrane_3"/>
    <property type="match status" value="1"/>
</dbReference>
<dbReference type="PANTHER" id="PTHR19229:SF250">
    <property type="entry name" value="ABC TRANSPORTER DOMAIN-CONTAINING PROTEIN-RELATED"/>
    <property type="match status" value="1"/>
</dbReference>
<dbReference type="InterPro" id="IPR003593">
    <property type="entry name" value="AAA+_ATPase"/>
</dbReference>
<name>A0A7R9BY85_9CRUS</name>
<feature type="transmembrane region" description="Helical" evidence="8">
    <location>
        <begin position="458"/>
        <end position="480"/>
    </location>
</feature>
<keyword evidence="3" id="KW-0547">Nucleotide-binding</keyword>
<gene>
    <name evidence="10" type="ORF">NMOB1V02_LOCUS11035</name>
</gene>
<dbReference type="CDD" id="cd03263">
    <property type="entry name" value="ABC_subfamily_A"/>
    <property type="match status" value="1"/>
</dbReference>
<evidence type="ECO:0000259" key="9">
    <source>
        <dbReference type="PROSITE" id="PS50893"/>
    </source>
</evidence>
<feature type="region of interest" description="Disordered" evidence="7">
    <location>
        <begin position="201"/>
        <end position="226"/>
    </location>
</feature>
<evidence type="ECO:0000313" key="11">
    <source>
        <dbReference type="Proteomes" id="UP000678499"/>
    </source>
</evidence>
<dbReference type="EMBL" id="OA887434">
    <property type="protein sequence ID" value="CAD7283419.1"/>
    <property type="molecule type" value="Genomic_DNA"/>
</dbReference>
<dbReference type="InterPro" id="IPR013525">
    <property type="entry name" value="ABC2_TM"/>
</dbReference>
<dbReference type="Pfam" id="PF23321">
    <property type="entry name" value="R1_ABCA1"/>
    <property type="match status" value="1"/>
</dbReference>
<keyword evidence="6 8" id="KW-0472">Membrane</keyword>
<dbReference type="SUPFAM" id="SSF52540">
    <property type="entry name" value="P-loop containing nucleoside triphosphate hydrolases"/>
    <property type="match status" value="2"/>
</dbReference>
<evidence type="ECO:0000256" key="5">
    <source>
        <dbReference type="ARBA" id="ARBA00022989"/>
    </source>
</evidence>
<dbReference type="SMART" id="SM00382">
    <property type="entry name" value="AAA"/>
    <property type="match status" value="1"/>
</dbReference>
<evidence type="ECO:0000256" key="4">
    <source>
        <dbReference type="ARBA" id="ARBA00022840"/>
    </source>
</evidence>
<dbReference type="GO" id="GO:0140359">
    <property type="term" value="F:ABC-type transporter activity"/>
    <property type="evidence" value="ECO:0007669"/>
    <property type="project" value="InterPro"/>
</dbReference>
<evidence type="ECO:0000256" key="2">
    <source>
        <dbReference type="ARBA" id="ARBA00022692"/>
    </source>
</evidence>
<proteinExistence type="predicted"/>
<evidence type="ECO:0000256" key="1">
    <source>
        <dbReference type="ARBA" id="ARBA00004141"/>
    </source>
</evidence>
<dbReference type="PROSITE" id="PS50893">
    <property type="entry name" value="ABC_TRANSPORTER_2"/>
    <property type="match status" value="1"/>
</dbReference>
<evidence type="ECO:0000313" key="10">
    <source>
        <dbReference type="EMBL" id="CAD7283419.1"/>
    </source>
</evidence>
<dbReference type="PANTHER" id="PTHR19229">
    <property type="entry name" value="ATP-BINDING CASSETTE TRANSPORTER SUBFAMILY A ABCA"/>
    <property type="match status" value="1"/>
</dbReference>
<dbReference type="InterPro" id="IPR003439">
    <property type="entry name" value="ABC_transporter-like_ATP-bd"/>
</dbReference>
<feature type="domain" description="ABC transporter" evidence="9">
    <location>
        <begin position="763"/>
        <end position="993"/>
    </location>
</feature>
<dbReference type="Pfam" id="PF00005">
    <property type="entry name" value="ABC_tran"/>
    <property type="match status" value="2"/>
</dbReference>
<feature type="transmembrane region" description="Helical" evidence="8">
    <location>
        <begin position="573"/>
        <end position="594"/>
    </location>
</feature>
<accession>A0A7R9BY85</accession>
<feature type="transmembrane region" description="Helical" evidence="8">
    <location>
        <begin position="690"/>
        <end position="711"/>
    </location>
</feature>
<evidence type="ECO:0000256" key="6">
    <source>
        <dbReference type="ARBA" id="ARBA00023136"/>
    </source>
</evidence>
<dbReference type="GO" id="GO:0016020">
    <property type="term" value="C:membrane"/>
    <property type="evidence" value="ECO:0007669"/>
    <property type="project" value="UniProtKB-SubCell"/>
</dbReference>
<evidence type="ECO:0000256" key="8">
    <source>
        <dbReference type="SAM" id="Phobius"/>
    </source>
</evidence>
<dbReference type="AlphaFoldDB" id="A0A7R9BY85"/>
<dbReference type="InterPro" id="IPR027417">
    <property type="entry name" value="P-loop_NTPase"/>
</dbReference>
<dbReference type="GO" id="GO:0005524">
    <property type="term" value="F:ATP binding"/>
    <property type="evidence" value="ECO:0007669"/>
    <property type="project" value="UniProtKB-KW"/>
</dbReference>
<feature type="transmembrane region" description="Helical" evidence="8">
    <location>
        <begin position="501"/>
        <end position="527"/>
    </location>
</feature>
<keyword evidence="5 8" id="KW-1133">Transmembrane helix</keyword>
<feature type="transmembrane region" description="Helical" evidence="8">
    <location>
        <begin position="539"/>
        <end position="561"/>
    </location>
</feature>
<dbReference type="EMBL" id="CAJPEX010005397">
    <property type="protein sequence ID" value="CAG0923571.1"/>
    <property type="molecule type" value="Genomic_DNA"/>
</dbReference>
<dbReference type="GO" id="GO:0016887">
    <property type="term" value="F:ATP hydrolysis activity"/>
    <property type="evidence" value="ECO:0007669"/>
    <property type="project" value="InterPro"/>
</dbReference>